<keyword evidence="2" id="KW-1185">Reference proteome</keyword>
<accession>A0ACB8ZET8</accession>
<reference evidence="1 2" key="2">
    <citation type="journal article" date="2022" name="Mol. Ecol. Resour.">
        <title>The genomes of chicory, endive, great burdock and yacon provide insights into Asteraceae paleo-polyploidization history and plant inulin production.</title>
        <authorList>
            <person name="Fan W."/>
            <person name="Wang S."/>
            <person name="Wang H."/>
            <person name="Wang A."/>
            <person name="Jiang F."/>
            <person name="Liu H."/>
            <person name="Zhao H."/>
            <person name="Xu D."/>
            <person name="Zhang Y."/>
        </authorList>
    </citation>
    <scope>NUCLEOTIDE SEQUENCE [LARGE SCALE GENOMIC DNA]</scope>
    <source>
        <strain evidence="2">cv. Yunnan</strain>
        <tissue evidence="1">Leaves</tissue>
    </source>
</reference>
<name>A0ACB8ZET8_9ASTR</name>
<reference evidence="2" key="1">
    <citation type="journal article" date="2022" name="Mol. Ecol. Resour.">
        <title>The genomes of chicory, endive, great burdock and yacon provide insights into Asteraceae palaeo-polyploidization history and plant inulin production.</title>
        <authorList>
            <person name="Fan W."/>
            <person name="Wang S."/>
            <person name="Wang H."/>
            <person name="Wang A."/>
            <person name="Jiang F."/>
            <person name="Liu H."/>
            <person name="Zhao H."/>
            <person name="Xu D."/>
            <person name="Zhang Y."/>
        </authorList>
    </citation>
    <scope>NUCLEOTIDE SEQUENCE [LARGE SCALE GENOMIC DNA]</scope>
    <source>
        <strain evidence="2">cv. Yunnan</strain>
    </source>
</reference>
<gene>
    <name evidence="1" type="ORF">L1987_78822</name>
</gene>
<sequence>MQAIDPRREALASLLLRSEGFDHYRCDRNLSLGLNLHDMAKMLRYAGNDDIVTITADDDDQDKIAEFEMKLMDLGYKHLEIPETRYDAIVQMPSSELARIYKELSTIGDTGVISVTKERLKFSIKGDNGTANIVCKQNDCVHKAEEATIIKMERPVSLTFRMSQVTVRLASEVPIVVEYMINEMGYLRFLLAPKIEDEVMVGHDTESVVKNKQPKKKLKTEPKSNENTKSSGNQETTRKEAQNRDKSNVETKRRVMKIDVDEDEEEIKPKIETNPNGETGGYVEVTGSKPGNTIIKPKEEVNGQDVVMDVKLDTEKETNGEAHVMDEE</sequence>
<evidence type="ECO:0000313" key="1">
    <source>
        <dbReference type="EMBL" id="KAI3695820.1"/>
    </source>
</evidence>
<protein>
    <submittedName>
        <fullName evidence="1">Uncharacterized protein</fullName>
    </submittedName>
</protein>
<dbReference type="Proteomes" id="UP001056120">
    <property type="component" value="Linkage Group LG26"/>
</dbReference>
<organism evidence="1 2">
    <name type="scientific">Smallanthus sonchifolius</name>
    <dbReference type="NCBI Taxonomy" id="185202"/>
    <lineage>
        <taxon>Eukaryota</taxon>
        <taxon>Viridiplantae</taxon>
        <taxon>Streptophyta</taxon>
        <taxon>Embryophyta</taxon>
        <taxon>Tracheophyta</taxon>
        <taxon>Spermatophyta</taxon>
        <taxon>Magnoliopsida</taxon>
        <taxon>eudicotyledons</taxon>
        <taxon>Gunneridae</taxon>
        <taxon>Pentapetalae</taxon>
        <taxon>asterids</taxon>
        <taxon>campanulids</taxon>
        <taxon>Asterales</taxon>
        <taxon>Asteraceae</taxon>
        <taxon>Asteroideae</taxon>
        <taxon>Heliantheae alliance</taxon>
        <taxon>Millerieae</taxon>
        <taxon>Smallanthus</taxon>
    </lineage>
</organism>
<dbReference type="EMBL" id="CM042043">
    <property type="protein sequence ID" value="KAI3695820.1"/>
    <property type="molecule type" value="Genomic_DNA"/>
</dbReference>
<proteinExistence type="predicted"/>
<comment type="caution">
    <text evidence="1">The sequence shown here is derived from an EMBL/GenBank/DDBJ whole genome shotgun (WGS) entry which is preliminary data.</text>
</comment>
<evidence type="ECO:0000313" key="2">
    <source>
        <dbReference type="Proteomes" id="UP001056120"/>
    </source>
</evidence>